<dbReference type="EMBL" id="CP141259">
    <property type="protein sequence ID" value="WRL44131.1"/>
    <property type="molecule type" value="Genomic_DNA"/>
</dbReference>
<name>A0ABZ1AE50_AROEV</name>
<dbReference type="Gene3D" id="3.30.565.10">
    <property type="entry name" value="Histidine kinase-like ATPase, C-terminal domain"/>
    <property type="match status" value="1"/>
</dbReference>
<evidence type="ECO:0000313" key="2">
    <source>
        <dbReference type="Proteomes" id="UP001626593"/>
    </source>
</evidence>
<sequence length="540" mass="60083">MQIQVRINEDGALRNQRYAFTDRFTLVSELLQNARRAGATRIEIDYDAAAQVLRVQDDGCGLDDFQKLLSFHESGWDAVTAAEERPFGVGFSKCLYAATRCIVASNHQRVDIDTAAALAKASIEVETIAETVAGTRLELHGVDLPDLGNRIETLCLGFPVPVLFNGKPLVRRFALANLATMPSPMGAVHLAGTRDGKHSYETMVFLQGFCVMKPTYCLLDKVNVVHLDSRQFTARLPDRDKLIDEDVQRKRIDAELKACWRRTLEVAKMQLPPDRFVEIYYAAMRGSGQVDLLNDLDVLPAELFDDIVGYPIQDDNRDYVRQVAVAPTRQAIESGAVQLVSLNWTGDDNAARWMLARAKGYLVFDWIGLHLDHWAQRHVRFLEEEAVRVEPVAEQLRVQLEGRWVWPTVILCEAVRIRVGHDVVEIADHGVCHDDVLYIPAGETSGEPVRQVSSFMDENDQFQGSDLDADRDALADLIRRLRSVDPVQTLDSLLQELRLGKYPLLHGKAFQVSVGVGSAPGHSVALLAEAPGMGGRHAGS</sequence>
<dbReference type="InterPro" id="IPR036890">
    <property type="entry name" value="HATPase_C_sf"/>
</dbReference>
<proteinExistence type="predicted"/>
<dbReference type="Pfam" id="PF13589">
    <property type="entry name" value="HATPase_c_3"/>
    <property type="match status" value="1"/>
</dbReference>
<dbReference type="GO" id="GO:0005524">
    <property type="term" value="F:ATP binding"/>
    <property type="evidence" value="ECO:0007669"/>
    <property type="project" value="UniProtKB-KW"/>
</dbReference>
<keyword evidence="1" id="KW-0067">ATP-binding</keyword>
<dbReference type="SUPFAM" id="SSF55874">
    <property type="entry name" value="ATPase domain of HSP90 chaperone/DNA topoisomerase II/histidine kinase"/>
    <property type="match status" value="1"/>
</dbReference>
<evidence type="ECO:0000313" key="1">
    <source>
        <dbReference type="EMBL" id="WRL44131.1"/>
    </source>
</evidence>
<gene>
    <name evidence="1" type="ORF">U5817_13010</name>
</gene>
<protein>
    <submittedName>
        <fullName evidence="1">ATP-binding protein</fullName>
    </submittedName>
</protein>
<accession>A0ABZ1AE50</accession>
<dbReference type="RefSeq" id="WP_407277580.1">
    <property type="nucleotide sequence ID" value="NZ_CP141259.1"/>
</dbReference>
<keyword evidence="1" id="KW-0547">Nucleotide-binding</keyword>
<keyword evidence="2" id="KW-1185">Reference proteome</keyword>
<organism evidence="1 2">
    <name type="scientific">Aromatoleum evansii</name>
    <name type="common">Azoarcus evansii</name>
    <dbReference type="NCBI Taxonomy" id="59406"/>
    <lineage>
        <taxon>Bacteria</taxon>
        <taxon>Pseudomonadati</taxon>
        <taxon>Pseudomonadota</taxon>
        <taxon>Betaproteobacteria</taxon>
        <taxon>Rhodocyclales</taxon>
        <taxon>Rhodocyclaceae</taxon>
        <taxon>Aromatoleum</taxon>
    </lineage>
</organism>
<dbReference type="Proteomes" id="UP001626593">
    <property type="component" value="Chromosome"/>
</dbReference>
<reference evidence="1 2" key="1">
    <citation type="submission" date="2023-12" db="EMBL/GenBank/DDBJ databases">
        <title>A. evansii MAY27, complete genome.</title>
        <authorList>
            <person name="Wang Y."/>
        </authorList>
    </citation>
    <scope>NUCLEOTIDE SEQUENCE [LARGE SCALE GENOMIC DNA]</scope>
    <source>
        <strain evidence="1 2">MAY27</strain>
    </source>
</reference>